<dbReference type="InterPro" id="IPR036612">
    <property type="entry name" value="KH_dom_type_1_sf"/>
</dbReference>
<keyword evidence="3" id="KW-0694">RNA-binding</keyword>
<comment type="similarity">
    <text evidence="1">Belongs to the BicC family.</text>
</comment>
<protein>
    <submittedName>
        <fullName evidence="6">KH domain-containing protein</fullName>
    </submittedName>
</protein>
<gene>
    <name evidence="6" type="ORF">DdX_10581</name>
</gene>
<name>A0AAD4QYZ5_9BILA</name>
<dbReference type="SMART" id="SM00454">
    <property type="entry name" value="SAM"/>
    <property type="match status" value="1"/>
</dbReference>
<dbReference type="AlphaFoldDB" id="A0AAD4QYZ5"/>
<dbReference type="CDD" id="cd22421">
    <property type="entry name" value="KH-I_BICC1_rpt2"/>
    <property type="match status" value="1"/>
</dbReference>
<dbReference type="EMBL" id="JAKKPZ010000025">
    <property type="protein sequence ID" value="KAI1710523.1"/>
    <property type="molecule type" value="Genomic_DNA"/>
</dbReference>
<proteinExistence type="inferred from homology"/>
<dbReference type="InterPro" id="IPR001660">
    <property type="entry name" value="SAM"/>
</dbReference>
<evidence type="ECO:0000313" key="7">
    <source>
        <dbReference type="Proteomes" id="UP001201812"/>
    </source>
</evidence>
<evidence type="ECO:0000256" key="3">
    <source>
        <dbReference type="PROSITE-ProRule" id="PRU00117"/>
    </source>
</evidence>
<evidence type="ECO:0000256" key="1">
    <source>
        <dbReference type="ARBA" id="ARBA00007662"/>
    </source>
</evidence>
<dbReference type="PROSITE" id="PS50105">
    <property type="entry name" value="SAM_DOMAIN"/>
    <property type="match status" value="1"/>
</dbReference>
<keyword evidence="7" id="KW-1185">Reference proteome</keyword>
<dbReference type="Gene3D" id="3.30.310.270">
    <property type="match status" value="2"/>
</dbReference>
<dbReference type="PROSITE" id="PS50084">
    <property type="entry name" value="KH_TYPE_1"/>
    <property type="match status" value="1"/>
</dbReference>
<dbReference type="SMART" id="SM00322">
    <property type="entry name" value="KH"/>
    <property type="match status" value="1"/>
</dbReference>
<dbReference type="InterPro" id="IPR013761">
    <property type="entry name" value="SAM/pointed_sf"/>
</dbReference>
<dbReference type="Pfam" id="PF24234">
    <property type="entry name" value="KH_BICC1_1st"/>
    <property type="match status" value="1"/>
</dbReference>
<accession>A0AAD4QYZ5</accession>
<feature type="region of interest" description="Disordered" evidence="4">
    <location>
        <begin position="451"/>
        <end position="471"/>
    </location>
</feature>
<dbReference type="Pfam" id="PF00536">
    <property type="entry name" value="SAM_1"/>
    <property type="match status" value="1"/>
</dbReference>
<dbReference type="SUPFAM" id="SSF54791">
    <property type="entry name" value="Eukaryotic type KH-domain (KH-domain type I)"/>
    <property type="match status" value="1"/>
</dbReference>
<comment type="caution">
    <text evidence="6">The sequence shown here is derived from an EMBL/GenBank/DDBJ whole genome shotgun (WGS) entry which is preliminary data.</text>
</comment>
<dbReference type="Pfam" id="PF00013">
    <property type="entry name" value="KH_1"/>
    <property type="match status" value="1"/>
</dbReference>
<dbReference type="InterPro" id="IPR004087">
    <property type="entry name" value="KH_dom"/>
</dbReference>
<dbReference type="PANTHER" id="PTHR10627:SF69">
    <property type="entry name" value="PROTEIN BICAUDAL C"/>
    <property type="match status" value="1"/>
</dbReference>
<dbReference type="InterPro" id="IPR004088">
    <property type="entry name" value="KH_dom_type_1"/>
</dbReference>
<reference evidence="6" key="1">
    <citation type="submission" date="2022-01" db="EMBL/GenBank/DDBJ databases">
        <title>Genome Sequence Resource for Two Populations of Ditylenchus destructor, the Migratory Endoparasitic Phytonematode.</title>
        <authorList>
            <person name="Zhang H."/>
            <person name="Lin R."/>
            <person name="Xie B."/>
        </authorList>
    </citation>
    <scope>NUCLEOTIDE SEQUENCE</scope>
    <source>
        <strain evidence="6">BazhouSP</strain>
    </source>
</reference>
<feature type="domain" description="SAM" evidence="5">
    <location>
        <begin position="696"/>
        <end position="759"/>
    </location>
</feature>
<feature type="region of interest" description="Disordered" evidence="4">
    <location>
        <begin position="407"/>
        <end position="434"/>
    </location>
</feature>
<keyword evidence="2" id="KW-0677">Repeat</keyword>
<evidence type="ECO:0000259" key="5">
    <source>
        <dbReference type="PROSITE" id="PS50105"/>
    </source>
</evidence>
<dbReference type="SUPFAM" id="SSF47769">
    <property type="entry name" value="SAM/Pointed domain"/>
    <property type="match status" value="1"/>
</dbReference>
<dbReference type="Gene3D" id="1.10.150.50">
    <property type="entry name" value="Transcription Factor, Ets-1"/>
    <property type="match status" value="1"/>
</dbReference>
<dbReference type="InterPro" id="IPR047554">
    <property type="entry name" value="BICC1_KH-I_rpt2"/>
</dbReference>
<dbReference type="GO" id="GO:0003723">
    <property type="term" value="F:RNA binding"/>
    <property type="evidence" value="ECO:0007669"/>
    <property type="project" value="UniProtKB-UniRule"/>
</dbReference>
<organism evidence="6 7">
    <name type="scientific">Ditylenchus destructor</name>
    <dbReference type="NCBI Taxonomy" id="166010"/>
    <lineage>
        <taxon>Eukaryota</taxon>
        <taxon>Metazoa</taxon>
        <taxon>Ecdysozoa</taxon>
        <taxon>Nematoda</taxon>
        <taxon>Chromadorea</taxon>
        <taxon>Rhabditida</taxon>
        <taxon>Tylenchina</taxon>
        <taxon>Tylenchomorpha</taxon>
        <taxon>Sphaerularioidea</taxon>
        <taxon>Anguinidae</taxon>
        <taxon>Anguininae</taxon>
        <taxon>Ditylenchus</taxon>
    </lineage>
</organism>
<evidence type="ECO:0000256" key="4">
    <source>
        <dbReference type="SAM" id="MobiDB-lite"/>
    </source>
</evidence>
<feature type="compositionally biased region" description="Polar residues" evidence="4">
    <location>
        <begin position="407"/>
        <end position="425"/>
    </location>
</feature>
<dbReference type="Proteomes" id="UP001201812">
    <property type="component" value="Unassembled WGS sequence"/>
</dbReference>
<evidence type="ECO:0000313" key="6">
    <source>
        <dbReference type="EMBL" id="KAI1710523.1"/>
    </source>
</evidence>
<dbReference type="InterPro" id="IPR047549">
    <property type="entry name" value="BICC1_KH-I_rpt1"/>
</dbReference>
<sequence length="767" mass="85281">MESDLVEERVQVDRRMLEDMISGTAANLTTASQSAADFFEQVEKIPGIEKVFWPARLKIGAKTKKDPFIKIVGTPSAIRLAEEMIITKFKKDRITLKMEISHCEHSFIIGRGGKNTREIMQQTGCHIHFPDCNKHQDSVKNNQVSISGSVHQVEVARSKLRLISPIIITLCVQSNAVRNPVDIPLLIHNPTEVSSRLKISDISIKLAPVPNINAMEIYFKGSAANDSLMVDAIAKICGWLGVMPGEVVCHLNFNIRPEILQADYGLFSLNTIRWIALRTNTQIQFSPQGTFLTIFGSPRGLLMTRRFLMGLLPVFVQFKAVNVGDLHFNSTDWRAIETELEVQISEKVKPGANHSDSVMEKVITLRTFEANLHNAYKAQSKILQLKSPNLPAPNEYAFMRNLVTGQSTKPSDTLQSNVSRNQADDSSPGMGSFGAISQKAENLLQKESDYFANIPTGSGTTPKSPDPTESPIAASLLASAKSISNEKGDFWKAPGVERHMADNREKMLFRASKAIFSHRPSDEDVDSESRQPTDFWAGYGFSNSLPAEILKTGLSKPLWWTPKDDEPAHLKNDSESRMHFKVKEGRPIIGRGADESLLNRFGRQQKADVPKDGSSLTASKIGAPLASVTEEEEFIDTGFVRSLSEALQTTDPGSVTQSGIFKFPSPKQQKKHNFAASSSVFEPTAAFPSDFVWDIRTFNDPSIILTQLGCKEYLPQFRDQEIDIQAFLLLDEANLKDIGVSTMGARKKIFNAILRLRESAKKYGYKY</sequence>
<dbReference type="PANTHER" id="PTHR10627">
    <property type="entry name" value="SCP160"/>
    <property type="match status" value="1"/>
</dbReference>
<evidence type="ECO:0000256" key="2">
    <source>
        <dbReference type="ARBA" id="ARBA00022737"/>
    </source>
</evidence>
<dbReference type="GO" id="GO:0005737">
    <property type="term" value="C:cytoplasm"/>
    <property type="evidence" value="ECO:0007669"/>
    <property type="project" value="TreeGrafter"/>
</dbReference>